<organism evidence="2 3">
    <name type="scientific">Linum trigynum</name>
    <dbReference type="NCBI Taxonomy" id="586398"/>
    <lineage>
        <taxon>Eukaryota</taxon>
        <taxon>Viridiplantae</taxon>
        <taxon>Streptophyta</taxon>
        <taxon>Embryophyta</taxon>
        <taxon>Tracheophyta</taxon>
        <taxon>Spermatophyta</taxon>
        <taxon>Magnoliopsida</taxon>
        <taxon>eudicotyledons</taxon>
        <taxon>Gunneridae</taxon>
        <taxon>Pentapetalae</taxon>
        <taxon>rosids</taxon>
        <taxon>fabids</taxon>
        <taxon>Malpighiales</taxon>
        <taxon>Linaceae</taxon>
        <taxon>Linum</taxon>
    </lineage>
</organism>
<feature type="domain" description="Ubiquitin-like" evidence="1">
    <location>
        <begin position="15"/>
        <end position="70"/>
    </location>
</feature>
<dbReference type="InterPro" id="IPR029071">
    <property type="entry name" value="Ubiquitin-like_domsf"/>
</dbReference>
<dbReference type="CDD" id="cd17039">
    <property type="entry name" value="Ubl_ubiquitin_like"/>
    <property type="match status" value="1"/>
</dbReference>
<evidence type="ECO:0000313" key="2">
    <source>
        <dbReference type="EMBL" id="CAL1370954.1"/>
    </source>
</evidence>
<sequence>MRLVSFSFYLSGSSIKDLDNPLRVESIPSDSTVLRLKQIIHNATVNLDAARLSIFYSGKLMEDHHTVGHYIPTTSSNSTANETATHVAAQLVVAPEHTKVAVVVIPSEAHRGGGVRVRSDSSVRELKDKISRKMGFFDVAITTCSNGAKVEDDSAPISRFGIGEGSRIRVSEALNVSPR</sequence>
<dbReference type="SUPFAM" id="SSF54236">
    <property type="entry name" value="Ubiquitin-like"/>
    <property type="match status" value="2"/>
</dbReference>
<evidence type="ECO:0000259" key="1">
    <source>
        <dbReference type="PROSITE" id="PS50053"/>
    </source>
</evidence>
<dbReference type="Gene3D" id="3.10.20.90">
    <property type="entry name" value="Phosphatidylinositol 3-kinase Catalytic Subunit, Chain A, domain 1"/>
    <property type="match status" value="1"/>
</dbReference>
<accession>A0AAV2DCI9</accession>
<dbReference type="Pfam" id="PF00240">
    <property type="entry name" value="ubiquitin"/>
    <property type="match status" value="1"/>
</dbReference>
<reference evidence="2 3" key="1">
    <citation type="submission" date="2024-04" db="EMBL/GenBank/DDBJ databases">
        <authorList>
            <person name="Fracassetti M."/>
        </authorList>
    </citation>
    <scope>NUCLEOTIDE SEQUENCE [LARGE SCALE GENOMIC DNA]</scope>
</reference>
<dbReference type="InterPro" id="IPR000626">
    <property type="entry name" value="Ubiquitin-like_dom"/>
</dbReference>
<dbReference type="Proteomes" id="UP001497516">
    <property type="component" value="Chromosome 2"/>
</dbReference>
<protein>
    <recommendedName>
        <fullName evidence="1">Ubiquitin-like domain-containing protein</fullName>
    </recommendedName>
</protein>
<evidence type="ECO:0000313" key="3">
    <source>
        <dbReference type="Proteomes" id="UP001497516"/>
    </source>
</evidence>
<keyword evidence="3" id="KW-1185">Reference proteome</keyword>
<dbReference type="PROSITE" id="PS50053">
    <property type="entry name" value="UBIQUITIN_2"/>
    <property type="match status" value="1"/>
</dbReference>
<proteinExistence type="predicted"/>
<gene>
    <name evidence="2" type="ORF">LTRI10_LOCUS13045</name>
</gene>
<dbReference type="EMBL" id="OZ034815">
    <property type="protein sequence ID" value="CAL1370954.1"/>
    <property type="molecule type" value="Genomic_DNA"/>
</dbReference>
<dbReference type="AlphaFoldDB" id="A0AAV2DCI9"/>
<name>A0AAV2DCI9_9ROSI</name>